<gene>
    <name evidence="20" type="ORF">CLODIP_2_CD13697</name>
</gene>
<keyword evidence="10" id="KW-0378">Hydrolase</keyword>
<dbReference type="Pfam" id="PF13365">
    <property type="entry name" value="Trypsin_2"/>
    <property type="match status" value="1"/>
</dbReference>
<keyword evidence="16" id="KW-0865">Zymogen</keyword>
<evidence type="ECO:0000256" key="8">
    <source>
        <dbReference type="ARBA" id="ARBA00022692"/>
    </source>
</evidence>
<keyword evidence="14" id="KW-0496">Mitochondrion</keyword>
<keyword evidence="15" id="KW-0472">Membrane</keyword>
<evidence type="ECO:0000256" key="10">
    <source>
        <dbReference type="ARBA" id="ARBA00022801"/>
    </source>
</evidence>
<feature type="region of interest" description="Disordered" evidence="19">
    <location>
        <begin position="30"/>
        <end position="51"/>
    </location>
</feature>
<feature type="compositionally biased region" description="Polar residues" evidence="19">
    <location>
        <begin position="30"/>
        <end position="42"/>
    </location>
</feature>
<dbReference type="GO" id="GO:0006915">
    <property type="term" value="P:apoptotic process"/>
    <property type="evidence" value="ECO:0007669"/>
    <property type="project" value="UniProtKB-KW"/>
</dbReference>
<dbReference type="PRINTS" id="PR00834">
    <property type="entry name" value="PROTEASES2C"/>
</dbReference>
<dbReference type="Gene3D" id="2.30.42.10">
    <property type="match status" value="1"/>
</dbReference>
<evidence type="ECO:0000256" key="3">
    <source>
        <dbReference type="ARBA" id="ARBA00004375"/>
    </source>
</evidence>
<dbReference type="FunFam" id="2.40.10.120:FF:000004">
    <property type="entry name" value="Serine protease HTRA2, mitochondrial"/>
    <property type="match status" value="1"/>
</dbReference>
<evidence type="ECO:0000256" key="6">
    <source>
        <dbReference type="ARBA" id="ARBA00016929"/>
    </source>
</evidence>
<evidence type="ECO:0000256" key="13">
    <source>
        <dbReference type="ARBA" id="ARBA00022989"/>
    </source>
</evidence>
<dbReference type="PANTHER" id="PTHR22939">
    <property type="entry name" value="SERINE PROTEASE FAMILY S1C HTRA-RELATED"/>
    <property type="match status" value="1"/>
</dbReference>
<dbReference type="GO" id="GO:0005758">
    <property type="term" value="C:mitochondrial intermembrane space"/>
    <property type="evidence" value="ECO:0007669"/>
    <property type="project" value="UniProtKB-SubCell"/>
</dbReference>
<sequence>MLLSKPVRNLGIRCIPLLRRQNVIRLSASGDLQTSPCSSSSSDARERQKASFGRRLAGTAGMFAAGVGLGMAWTQFSDNDILPRVEAAAPTTETHSTSRRKTNNFISDVVKSCSPGVVYIEIRDGRYNRMTSNGSGFIVSSDGLIMTNAHVVSSRIKNTVIIKLQDGTSVVGQIECLDMPADLALVRIPVKNLTPMKLGVSNDLEAGEWVVAIGSPLALSNTVTAGVVSTIGRTSLELGLQGNGMEYIQTDASITFGNSGGPLVNLDGEVIGINTMKITSGISFAIPIDYAKEFLQNHLKGLKDKGTNEMKKRRHIGITMVTITPELRYEMTQRNMISISDDVTGVFVVKVVIGSPAHK</sequence>
<keyword evidence="21" id="KW-1185">Reference proteome</keyword>
<accession>A0A8S1D9Z0</accession>
<dbReference type="GO" id="GO:0043065">
    <property type="term" value="P:positive regulation of apoptotic process"/>
    <property type="evidence" value="ECO:0007669"/>
    <property type="project" value="UniProtKB-ARBA"/>
</dbReference>
<comment type="subcellular location">
    <subcellularLocation>
        <location evidence="3">Mitochondrion intermembrane space</location>
        <topology evidence="3">Single-pass membrane protein</topology>
    </subcellularLocation>
    <subcellularLocation>
        <location evidence="2">Mitochondrion membrane</location>
        <topology evidence="2">Single-pass membrane protein</topology>
    </subcellularLocation>
</comment>
<dbReference type="InterPro" id="IPR001940">
    <property type="entry name" value="Peptidase_S1C"/>
</dbReference>
<evidence type="ECO:0000256" key="5">
    <source>
        <dbReference type="ARBA" id="ARBA00013033"/>
    </source>
</evidence>
<comment type="function">
    <text evidence="18">Serine protease that shows proteolytic activity against a non-specific substrate beta-casein. Promotes or induces cell death either by direct binding to and inhibition of BIRC proteins (also called inhibitor of apoptosis proteins, IAPs), leading to an increase in caspase activity, or by a BIRC inhibition-independent, caspase-independent and serine protease activity-dependent mechanism. Can antagonize antiapoptotic activity of th/Diap1 by directly inducing the degradation of th/Diap1.</text>
</comment>
<keyword evidence="13" id="KW-1133">Transmembrane helix</keyword>
<protein>
    <recommendedName>
        <fullName evidence="6">Serine protease HTRA2, mitochondrial</fullName>
        <ecNumber evidence="5">3.4.21.108</ecNumber>
    </recommendedName>
    <alternativeName>
        <fullName evidence="17">High temperature requirement protein A2</fullName>
    </alternativeName>
</protein>
<dbReference type="GO" id="GO:0004252">
    <property type="term" value="F:serine-type endopeptidase activity"/>
    <property type="evidence" value="ECO:0007669"/>
    <property type="project" value="InterPro"/>
</dbReference>
<dbReference type="EMBL" id="CADEPI010000138">
    <property type="protein sequence ID" value="CAB3377045.1"/>
    <property type="molecule type" value="Genomic_DNA"/>
</dbReference>
<evidence type="ECO:0000256" key="7">
    <source>
        <dbReference type="ARBA" id="ARBA00022670"/>
    </source>
</evidence>
<evidence type="ECO:0000256" key="17">
    <source>
        <dbReference type="ARBA" id="ARBA00029644"/>
    </source>
</evidence>
<evidence type="ECO:0000256" key="16">
    <source>
        <dbReference type="ARBA" id="ARBA00023145"/>
    </source>
</evidence>
<evidence type="ECO:0000256" key="11">
    <source>
        <dbReference type="ARBA" id="ARBA00022825"/>
    </source>
</evidence>
<evidence type="ECO:0000256" key="2">
    <source>
        <dbReference type="ARBA" id="ARBA00004304"/>
    </source>
</evidence>
<comment type="catalytic activity">
    <reaction evidence="1">
        <text>Cleavage of non-polar aliphatic amino-acids at the P1 position, with a preference for Val, Ile and Met. At the P2 and P3 positions, Arg is selected most strongly with a secondary preference for other hydrophilic residues.</text>
        <dbReference type="EC" id="3.4.21.108"/>
    </reaction>
</comment>
<evidence type="ECO:0000256" key="18">
    <source>
        <dbReference type="ARBA" id="ARBA00035606"/>
    </source>
</evidence>
<keyword evidence="12" id="KW-0809">Transit peptide</keyword>
<dbReference type="OrthoDB" id="4217619at2759"/>
<evidence type="ECO:0000256" key="1">
    <source>
        <dbReference type="ARBA" id="ARBA00001760"/>
    </source>
</evidence>
<reference evidence="20 21" key="1">
    <citation type="submission" date="2020-04" db="EMBL/GenBank/DDBJ databases">
        <authorList>
            <person name="Alioto T."/>
            <person name="Alioto T."/>
            <person name="Gomez Garrido J."/>
        </authorList>
    </citation>
    <scope>NUCLEOTIDE SEQUENCE [LARGE SCALE GENOMIC DNA]</scope>
</reference>
<dbReference type="AlphaFoldDB" id="A0A8S1D9Z0"/>
<name>A0A8S1D9Z0_9INSE</name>
<comment type="similarity">
    <text evidence="4">Belongs to the peptidase S1C family.</text>
</comment>
<organism evidence="20 21">
    <name type="scientific">Cloeon dipterum</name>
    <dbReference type="NCBI Taxonomy" id="197152"/>
    <lineage>
        <taxon>Eukaryota</taxon>
        <taxon>Metazoa</taxon>
        <taxon>Ecdysozoa</taxon>
        <taxon>Arthropoda</taxon>
        <taxon>Hexapoda</taxon>
        <taxon>Insecta</taxon>
        <taxon>Pterygota</taxon>
        <taxon>Palaeoptera</taxon>
        <taxon>Ephemeroptera</taxon>
        <taxon>Pisciforma</taxon>
        <taxon>Baetidae</taxon>
        <taxon>Cloeon</taxon>
    </lineage>
</organism>
<keyword evidence="8" id="KW-0812">Transmembrane</keyword>
<evidence type="ECO:0000256" key="9">
    <source>
        <dbReference type="ARBA" id="ARBA00022703"/>
    </source>
</evidence>
<proteinExistence type="inferred from homology"/>
<dbReference type="GO" id="GO:0031966">
    <property type="term" value="C:mitochondrial membrane"/>
    <property type="evidence" value="ECO:0007669"/>
    <property type="project" value="UniProtKB-SubCell"/>
</dbReference>
<comment type="caution">
    <text evidence="20">The sequence shown here is derived from an EMBL/GenBank/DDBJ whole genome shotgun (WGS) entry which is preliminary data.</text>
</comment>
<evidence type="ECO:0000256" key="19">
    <source>
        <dbReference type="SAM" id="MobiDB-lite"/>
    </source>
</evidence>
<evidence type="ECO:0000256" key="14">
    <source>
        <dbReference type="ARBA" id="ARBA00023128"/>
    </source>
</evidence>
<dbReference type="InterPro" id="IPR036034">
    <property type="entry name" value="PDZ_sf"/>
</dbReference>
<evidence type="ECO:0000313" key="20">
    <source>
        <dbReference type="EMBL" id="CAB3377045.1"/>
    </source>
</evidence>
<dbReference type="GO" id="GO:0006508">
    <property type="term" value="P:proteolysis"/>
    <property type="evidence" value="ECO:0007669"/>
    <property type="project" value="UniProtKB-KW"/>
</dbReference>
<evidence type="ECO:0000256" key="15">
    <source>
        <dbReference type="ARBA" id="ARBA00023136"/>
    </source>
</evidence>
<dbReference type="InterPro" id="IPR009003">
    <property type="entry name" value="Peptidase_S1_PA"/>
</dbReference>
<evidence type="ECO:0000313" key="21">
    <source>
        <dbReference type="Proteomes" id="UP000494165"/>
    </source>
</evidence>
<evidence type="ECO:0000256" key="4">
    <source>
        <dbReference type="ARBA" id="ARBA00010541"/>
    </source>
</evidence>
<keyword evidence="11" id="KW-0720">Serine protease</keyword>
<dbReference type="PANTHER" id="PTHR22939:SF129">
    <property type="entry name" value="SERINE PROTEASE HTRA2, MITOCHONDRIAL"/>
    <property type="match status" value="1"/>
</dbReference>
<dbReference type="EC" id="3.4.21.108" evidence="5"/>
<dbReference type="Gene3D" id="2.40.10.120">
    <property type="match status" value="1"/>
</dbReference>
<keyword evidence="7" id="KW-0645">Protease</keyword>
<dbReference type="Proteomes" id="UP000494165">
    <property type="component" value="Unassembled WGS sequence"/>
</dbReference>
<evidence type="ECO:0000256" key="12">
    <source>
        <dbReference type="ARBA" id="ARBA00022946"/>
    </source>
</evidence>
<keyword evidence="9" id="KW-0053">Apoptosis</keyword>
<dbReference type="SUPFAM" id="SSF50494">
    <property type="entry name" value="Trypsin-like serine proteases"/>
    <property type="match status" value="1"/>
</dbReference>
<dbReference type="GO" id="GO:0007005">
    <property type="term" value="P:mitochondrion organization"/>
    <property type="evidence" value="ECO:0007669"/>
    <property type="project" value="UniProtKB-ARBA"/>
</dbReference>